<evidence type="ECO:0000313" key="3">
    <source>
        <dbReference type="Proteomes" id="UP000527355"/>
    </source>
</evidence>
<sequence length="187" mass="19208">MEALDVEALGVEALDVEPRRWCPGHGGLPLVHPQVAVVGGGLAVGPPALSARVGLGTGVDALVRRQVGGVAEGTVAAAAAEGPLLCVDQLVHVQVRGLEEAFAARGENEGPLVVVPPLVQLEPRVVPEDPGTLVALYSFRAPPPPRAPVQEALPGRWGRLDLLNQSCVDSPRTPRSLPGPEGSLPAG</sequence>
<dbReference type="PANTHER" id="PTHR33426">
    <property type="entry name" value="C2H2-TYPE DOMAIN-CONTAINING PROTEIN"/>
    <property type="match status" value="1"/>
</dbReference>
<comment type="caution">
    <text evidence="2">The sequence shown here is derived from an EMBL/GenBank/DDBJ whole genome shotgun (WGS) entry which is preliminary data.</text>
</comment>
<organism evidence="2 3">
    <name type="scientific">Myotis myotis</name>
    <name type="common">Greater mouse-eared bat</name>
    <name type="synonym">Vespertilio myotis</name>
    <dbReference type="NCBI Taxonomy" id="51298"/>
    <lineage>
        <taxon>Eukaryota</taxon>
        <taxon>Metazoa</taxon>
        <taxon>Chordata</taxon>
        <taxon>Craniata</taxon>
        <taxon>Vertebrata</taxon>
        <taxon>Euteleostomi</taxon>
        <taxon>Mammalia</taxon>
        <taxon>Eutheria</taxon>
        <taxon>Laurasiatheria</taxon>
        <taxon>Chiroptera</taxon>
        <taxon>Yangochiroptera</taxon>
        <taxon>Vespertilionidae</taxon>
        <taxon>Myotis</taxon>
    </lineage>
</organism>
<dbReference type="Proteomes" id="UP000527355">
    <property type="component" value="Unassembled WGS sequence"/>
</dbReference>
<gene>
    <name evidence="2" type="ORF">mMyoMyo1_008823</name>
</gene>
<proteinExistence type="predicted"/>
<dbReference type="PANTHER" id="PTHR33426:SF45">
    <property type="entry name" value="IMMUNODEFICIENCY LENTIVIRAL MATRIX N-TERMINAL DOMAIN-CONTAINING PROTEIN-RELATED"/>
    <property type="match status" value="1"/>
</dbReference>
<protein>
    <submittedName>
        <fullName evidence="2">Uncharacterized protein</fullName>
    </submittedName>
</protein>
<feature type="region of interest" description="Disordered" evidence="1">
    <location>
        <begin position="168"/>
        <end position="187"/>
    </location>
</feature>
<evidence type="ECO:0000313" key="2">
    <source>
        <dbReference type="EMBL" id="KAF6308030.1"/>
    </source>
</evidence>
<evidence type="ECO:0000256" key="1">
    <source>
        <dbReference type="SAM" id="MobiDB-lite"/>
    </source>
</evidence>
<accession>A0A7J7U580</accession>
<dbReference type="AlphaFoldDB" id="A0A7J7U580"/>
<dbReference type="EMBL" id="JABWUV010000014">
    <property type="protein sequence ID" value="KAF6308030.1"/>
    <property type="molecule type" value="Genomic_DNA"/>
</dbReference>
<reference evidence="2 3" key="1">
    <citation type="journal article" date="2020" name="Nature">
        <title>Six reference-quality genomes reveal evolution of bat adaptations.</title>
        <authorList>
            <person name="Jebb D."/>
            <person name="Huang Z."/>
            <person name="Pippel M."/>
            <person name="Hughes G.M."/>
            <person name="Lavrichenko K."/>
            <person name="Devanna P."/>
            <person name="Winkler S."/>
            <person name="Jermiin L.S."/>
            <person name="Skirmuntt E.C."/>
            <person name="Katzourakis A."/>
            <person name="Burkitt-Gray L."/>
            <person name="Ray D.A."/>
            <person name="Sullivan K.A.M."/>
            <person name="Roscito J.G."/>
            <person name="Kirilenko B.M."/>
            <person name="Davalos L.M."/>
            <person name="Corthals A.P."/>
            <person name="Power M.L."/>
            <person name="Jones G."/>
            <person name="Ransome R.D."/>
            <person name="Dechmann D.K.N."/>
            <person name="Locatelli A.G."/>
            <person name="Puechmaille S.J."/>
            <person name="Fedrigo O."/>
            <person name="Jarvis E.D."/>
            <person name="Hiller M."/>
            <person name="Vernes S.C."/>
            <person name="Myers E.W."/>
            <person name="Teeling E.C."/>
        </authorList>
    </citation>
    <scope>NUCLEOTIDE SEQUENCE [LARGE SCALE GENOMIC DNA]</scope>
    <source>
        <strain evidence="2">MMyoMyo1</strain>
        <tissue evidence="2">Flight muscle</tissue>
    </source>
</reference>
<keyword evidence="3" id="KW-1185">Reference proteome</keyword>
<name>A0A7J7U580_MYOMY</name>